<dbReference type="OrthoDB" id="9808822at2"/>
<dbReference type="HOGENOM" id="CLU_017452_2_0_0"/>
<dbReference type="InterPro" id="IPR003495">
    <property type="entry name" value="CobW/HypB/UreG_nucleotide-bd"/>
</dbReference>
<evidence type="ECO:0000259" key="6">
    <source>
        <dbReference type="SMART" id="SM00833"/>
    </source>
</evidence>
<accession>D7CXC3</accession>
<dbReference type="InterPro" id="IPR051927">
    <property type="entry name" value="Zn_Chap_cDPG_Synth"/>
</dbReference>
<dbReference type="InterPro" id="IPR027417">
    <property type="entry name" value="P-loop_NTPase"/>
</dbReference>
<evidence type="ECO:0000313" key="7">
    <source>
        <dbReference type="EMBL" id="ADI13247.1"/>
    </source>
</evidence>
<comment type="similarity">
    <text evidence="4">Belongs to the SIMIBI class G3E GTPase family. ZNG1 subfamily.</text>
</comment>
<protein>
    <submittedName>
        <fullName evidence="7">Cobalamin synthesis protein P47K</fullName>
    </submittedName>
</protein>
<dbReference type="Pfam" id="PF07683">
    <property type="entry name" value="CobW_C"/>
    <property type="match status" value="1"/>
</dbReference>
<organism evidence="7 8">
    <name type="scientific">Truepera radiovictrix (strain DSM 17093 / CIP 108686 / LMG 22925 / RQ-24)</name>
    <dbReference type="NCBI Taxonomy" id="649638"/>
    <lineage>
        <taxon>Bacteria</taxon>
        <taxon>Thermotogati</taxon>
        <taxon>Deinococcota</taxon>
        <taxon>Deinococci</taxon>
        <taxon>Trueperales</taxon>
        <taxon>Trueperaceae</taxon>
        <taxon>Truepera</taxon>
    </lineage>
</organism>
<evidence type="ECO:0000256" key="5">
    <source>
        <dbReference type="ARBA" id="ARBA00049117"/>
    </source>
</evidence>
<name>D7CXC3_TRURR</name>
<dbReference type="GO" id="GO:0000166">
    <property type="term" value="F:nucleotide binding"/>
    <property type="evidence" value="ECO:0007669"/>
    <property type="project" value="UniProtKB-KW"/>
</dbReference>
<dbReference type="Pfam" id="PF02492">
    <property type="entry name" value="cobW"/>
    <property type="match status" value="1"/>
</dbReference>
<evidence type="ECO:0000256" key="2">
    <source>
        <dbReference type="ARBA" id="ARBA00022801"/>
    </source>
</evidence>
<dbReference type="eggNOG" id="COG0523">
    <property type="taxonomic scope" value="Bacteria"/>
</dbReference>
<dbReference type="Gene3D" id="3.30.1220.10">
    <property type="entry name" value="CobW-like, C-terminal domain"/>
    <property type="match status" value="1"/>
</dbReference>
<evidence type="ECO:0000256" key="1">
    <source>
        <dbReference type="ARBA" id="ARBA00022741"/>
    </source>
</evidence>
<dbReference type="STRING" id="649638.Trad_0105"/>
<dbReference type="InterPro" id="IPR036627">
    <property type="entry name" value="CobW-likC_sf"/>
</dbReference>
<dbReference type="PANTHER" id="PTHR43603">
    <property type="entry name" value="COBW DOMAIN-CONTAINING PROTEIN DDB_G0274527"/>
    <property type="match status" value="1"/>
</dbReference>
<keyword evidence="2" id="KW-0378">Hydrolase</keyword>
<evidence type="ECO:0000313" key="8">
    <source>
        <dbReference type="Proteomes" id="UP000000379"/>
    </source>
</evidence>
<dbReference type="InterPro" id="IPR011629">
    <property type="entry name" value="CobW-like_C"/>
</dbReference>
<keyword evidence="3" id="KW-0143">Chaperone</keyword>
<dbReference type="KEGG" id="tra:Trad_0105"/>
<gene>
    <name evidence="7" type="ordered locus">Trad_0105</name>
</gene>
<sequence length="399" mass="43890">MLPLPVTVLSGFLGAGKTTLLNHVLSNRQGLKVAVIVNDMSEVNIDRELVARGDAGLSRTEETLVELSNGCICCTLRDDLLREVSRLARAGRFDYLLVESTGISEPLPVAQTFVFEDATGASLSEVARLDALVTVVDAATFPRDLACDDDLAERGESAGEGDERTVAALLADQVEWADVIVVNKTDLVGDAELERLEAVLRALNPRAALYRAERGRVPLEAVLHTGRFDLEAASQSAAWLQELASEHRPETDTYGISSFVFRARAPFHPQRLAAALADPHLEAVLRAKGTFWLATRPDYVGLLSKAGPTYTLDPIGTWWATLPEASWELPEAERQALLASWHPVWGDREQQLVFIGVDMDEAAIRRRLSWALLTDEELEDVARWTQFADPLPAWEVPHP</sequence>
<dbReference type="PANTHER" id="PTHR43603:SF1">
    <property type="entry name" value="ZINC-REGULATED GTPASE METALLOPROTEIN ACTIVATOR 1"/>
    <property type="match status" value="1"/>
</dbReference>
<evidence type="ECO:0000256" key="3">
    <source>
        <dbReference type="ARBA" id="ARBA00023186"/>
    </source>
</evidence>
<keyword evidence="1" id="KW-0547">Nucleotide-binding</keyword>
<comment type="catalytic activity">
    <reaction evidence="5">
        <text>GTP + H2O = GDP + phosphate + H(+)</text>
        <dbReference type="Rhea" id="RHEA:19669"/>
        <dbReference type="ChEBI" id="CHEBI:15377"/>
        <dbReference type="ChEBI" id="CHEBI:15378"/>
        <dbReference type="ChEBI" id="CHEBI:37565"/>
        <dbReference type="ChEBI" id="CHEBI:43474"/>
        <dbReference type="ChEBI" id="CHEBI:58189"/>
    </reaction>
    <physiologicalReaction direction="left-to-right" evidence="5">
        <dbReference type="Rhea" id="RHEA:19670"/>
    </physiologicalReaction>
</comment>
<dbReference type="SMART" id="SM00833">
    <property type="entry name" value="CobW_C"/>
    <property type="match status" value="1"/>
</dbReference>
<reference evidence="7 8" key="2">
    <citation type="journal article" date="2011" name="Stand. Genomic Sci.">
        <title>Complete genome sequence of Truepera radiovictrix type strain (RQ-24).</title>
        <authorList>
            <person name="Ivanova N."/>
            <person name="Rohde C."/>
            <person name="Munk C."/>
            <person name="Nolan M."/>
            <person name="Lucas S."/>
            <person name="Del Rio T.G."/>
            <person name="Tice H."/>
            <person name="Deshpande S."/>
            <person name="Cheng J.F."/>
            <person name="Tapia R."/>
            <person name="Han C."/>
            <person name="Goodwin L."/>
            <person name="Pitluck S."/>
            <person name="Liolios K."/>
            <person name="Mavromatis K."/>
            <person name="Mikhailova N."/>
            <person name="Pati A."/>
            <person name="Chen A."/>
            <person name="Palaniappan K."/>
            <person name="Land M."/>
            <person name="Hauser L."/>
            <person name="Chang Y.J."/>
            <person name="Jeffries C.D."/>
            <person name="Brambilla E."/>
            <person name="Rohde M."/>
            <person name="Goker M."/>
            <person name="Tindall B.J."/>
            <person name="Woyke T."/>
            <person name="Bristow J."/>
            <person name="Eisen J.A."/>
            <person name="Markowitz V."/>
            <person name="Hugenholtz P."/>
            <person name="Kyrpides N.C."/>
            <person name="Klenk H.P."/>
            <person name="Lapidus A."/>
        </authorList>
    </citation>
    <scope>NUCLEOTIDE SEQUENCE [LARGE SCALE GENOMIC DNA]</scope>
    <source>
        <strain evidence="8">DSM 17093 / CIP 108686 / LMG 22925 / RQ-24</strain>
    </source>
</reference>
<dbReference type="RefSeq" id="WP_013176627.1">
    <property type="nucleotide sequence ID" value="NC_014221.1"/>
</dbReference>
<evidence type="ECO:0000256" key="4">
    <source>
        <dbReference type="ARBA" id="ARBA00034320"/>
    </source>
</evidence>
<proteinExistence type="inferred from homology"/>
<dbReference type="AlphaFoldDB" id="D7CXC3"/>
<dbReference type="GO" id="GO:0016787">
    <property type="term" value="F:hydrolase activity"/>
    <property type="evidence" value="ECO:0007669"/>
    <property type="project" value="UniProtKB-KW"/>
</dbReference>
<feature type="domain" description="CobW C-terminal" evidence="6">
    <location>
        <begin position="256"/>
        <end position="372"/>
    </location>
</feature>
<reference evidence="8" key="1">
    <citation type="submission" date="2010-05" db="EMBL/GenBank/DDBJ databases">
        <title>The complete genome of Truepera radiovictris DSM 17093.</title>
        <authorList>
            <consortium name="US DOE Joint Genome Institute (JGI-PGF)"/>
            <person name="Lucas S."/>
            <person name="Copeland A."/>
            <person name="Lapidus A."/>
            <person name="Glavina del Rio T."/>
            <person name="Dalin E."/>
            <person name="Tice H."/>
            <person name="Bruce D."/>
            <person name="Goodwin L."/>
            <person name="Pitluck S."/>
            <person name="Kyrpides N."/>
            <person name="Mavromatis K."/>
            <person name="Ovchinnikova G."/>
            <person name="Munk A.C."/>
            <person name="Detter J.C."/>
            <person name="Han C."/>
            <person name="Tapia R."/>
            <person name="Land M."/>
            <person name="Hauser L."/>
            <person name="Markowitz V."/>
            <person name="Cheng J.-F."/>
            <person name="Hugenholtz P."/>
            <person name="Woyke T."/>
            <person name="Wu D."/>
            <person name="Tindall B."/>
            <person name="Pomrenke H.G."/>
            <person name="Brambilla E."/>
            <person name="Klenk H.-P."/>
            <person name="Eisen J.A."/>
        </authorList>
    </citation>
    <scope>NUCLEOTIDE SEQUENCE [LARGE SCALE GENOMIC DNA]</scope>
    <source>
        <strain evidence="8">DSM 17093 / CIP 108686 / LMG 22925 / RQ-24</strain>
    </source>
</reference>
<dbReference type="SUPFAM" id="SSF52540">
    <property type="entry name" value="P-loop containing nucleoside triphosphate hydrolases"/>
    <property type="match status" value="1"/>
</dbReference>
<dbReference type="Gene3D" id="3.40.50.300">
    <property type="entry name" value="P-loop containing nucleotide triphosphate hydrolases"/>
    <property type="match status" value="1"/>
</dbReference>
<keyword evidence="8" id="KW-1185">Reference proteome</keyword>
<dbReference type="EMBL" id="CP002049">
    <property type="protein sequence ID" value="ADI13247.1"/>
    <property type="molecule type" value="Genomic_DNA"/>
</dbReference>
<dbReference type="Proteomes" id="UP000000379">
    <property type="component" value="Chromosome"/>
</dbReference>
<dbReference type="CDD" id="cd03112">
    <property type="entry name" value="CobW-like"/>
    <property type="match status" value="1"/>
</dbReference>